<name>A0A6J7EIG1_9ZZZZ</name>
<dbReference type="GO" id="GO:0016746">
    <property type="term" value="F:acyltransferase activity"/>
    <property type="evidence" value="ECO:0007669"/>
    <property type="project" value="InterPro"/>
</dbReference>
<dbReference type="EMBL" id="CAFBLT010000002">
    <property type="protein sequence ID" value="CAB4880934.1"/>
    <property type="molecule type" value="Genomic_DNA"/>
</dbReference>
<evidence type="ECO:0000259" key="1">
    <source>
        <dbReference type="Pfam" id="PF01796"/>
    </source>
</evidence>
<proteinExistence type="predicted"/>
<dbReference type="EMBL" id="CAFBPM010000026">
    <property type="protein sequence ID" value="CAB5031655.1"/>
    <property type="molecule type" value="Genomic_DNA"/>
</dbReference>
<accession>A0A6J7EIG1</accession>
<dbReference type="SUPFAM" id="SSF50249">
    <property type="entry name" value="Nucleic acid-binding proteins"/>
    <property type="match status" value="1"/>
</dbReference>
<protein>
    <submittedName>
        <fullName evidence="3">Unannotated protein</fullName>
    </submittedName>
</protein>
<reference evidence="3" key="1">
    <citation type="submission" date="2020-05" db="EMBL/GenBank/DDBJ databases">
        <authorList>
            <person name="Chiriac C."/>
            <person name="Salcher M."/>
            <person name="Ghai R."/>
            <person name="Kavagutti S V."/>
        </authorList>
    </citation>
    <scope>NUCLEOTIDE SEQUENCE</scope>
</reference>
<sequence length="472" mass="50651">MQGIIRSSVYLPYRRLDTKEISGFFGAGGARTARTVASHDEDTTTMGVEAARPLLRDGIVIDNLSFTTPTPAYGDKNNASTLHAALRLDASVGAWDTGNSLRSSMGQLLSGIRQPTTTLLVSSDMRDGLPTSTDESNGGDGAAALILGMGTDEHPVIAEFVGSASLTDEFLDRWRNPGERRSRVWEERFGETRYLALGKSVFAAALENAGVIFEQVDRLIVTGLHARAVKAVGNKLSNGKDILRDELTGQTGQIGGAHPLIALSAAIEEGLAPGSIIVLIHLADGADAIVLKTTDAAIRVDAESSVATQLAAGAPVSYGKFLSWRDMVNVEPPRRPEPARVSSSAAWRSEDWKFGFVGSKDPGDGTIYLPPARVSRDSGDVDSMEPVAMADRVGTIVTFTIDRMAYSPSPPTVFAIVDFEGGGRFPVELTDVDAQRIAIGDQVVMTFRRLFTADGIHDYFWKARPVRLIDET</sequence>
<dbReference type="EMBL" id="CAFABE010000078">
    <property type="protein sequence ID" value="CAB4832800.1"/>
    <property type="molecule type" value="Genomic_DNA"/>
</dbReference>
<feature type="domain" description="ChsH2 C-terminal OB-fold" evidence="1">
    <location>
        <begin position="392"/>
        <end position="448"/>
    </location>
</feature>
<evidence type="ECO:0000313" key="4">
    <source>
        <dbReference type="EMBL" id="CAB5031655.1"/>
    </source>
</evidence>
<dbReference type="Pfam" id="PF01796">
    <property type="entry name" value="OB_ChsH2_C"/>
    <property type="match status" value="1"/>
</dbReference>
<dbReference type="Gene3D" id="3.40.47.10">
    <property type="match status" value="1"/>
</dbReference>
<evidence type="ECO:0000313" key="2">
    <source>
        <dbReference type="EMBL" id="CAB4832800.1"/>
    </source>
</evidence>
<dbReference type="AlphaFoldDB" id="A0A6J7EIG1"/>
<dbReference type="InterPro" id="IPR012340">
    <property type="entry name" value="NA-bd_OB-fold"/>
</dbReference>
<dbReference type="InterPro" id="IPR016039">
    <property type="entry name" value="Thiolase-like"/>
</dbReference>
<dbReference type="InterPro" id="IPR002878">
    <property type="entry name" value="ChsH2_C"/>
</dbReference>
<evidence type="ECO:0000313" key="3">
    <source>
        <dbReference type="EMBL" id="CAB4880934.1"/>
    </source>
</evidence>
<organism evidence="3">
    <name type="scientific">freshwater metagenome</name>
    <dbReference type="NCBI Taxonomy" id="449393"/>
    <lineage>
        <taxon>unclassified sequences</taxon>
        <taxon>metagenomes</taxon>
        <taxon>ecological metagenomes</taxon>
    </lineage>
</organism>
<gene>
    <name evidence="2" type="ORF">UFOPK3164_01377</name>
    <name evidence="3" type="ORF">UFOPK3427_01467</name>
    <name evidence="4" type="ORF">UFOPK4112_01727</name>
</gene>
<dbReference type="SUPFAM" id="SSF53901">
    <property type="entry name" value="Thiolase-like"/>
    <property type="match status" value="2"/>
</dbReference>